<keyword evidence="2" id="KW-1185">Reference proteome</keyword>
<dbReference type="Proteomes" id="UP000075884">
    <property type="component" value="Unassembled WGS sequence"/>
</dbReference>
<organism evidence="1 2">
    <name type="scientific">Anopheles dirus</name>
    <dbReference type="NCBI Taxonomy" id="7168"/>
    <lineage>
        <taxon>Eukaryota</taxon>
        <taxon>Metazoa</taxon>
        <taxon>Ecdysozoa</taxon>
        <taxon>Arthropoda</taxon>
        <taxon>Hexapoda</taxon>
        <taxon>Insecta</taxon>
        <taxon>Pterygota</taxon>
        <taxon>Neoptera</taxon>
        <taxon>Endopterygota</taxon>
        <taxon>Diptera</taxon>
        <taxon>Nematocera</taxon>
        <taxon>Culicoidea</taxon>
        <taxon>Culicidae</taxon>
        <taxon>Anophelinae</taxon>
        <taxon>Anopheles</taxon>
    </lineage>
</organism>
<sequence>MAGNLQPPPEQPKNLLLAPDLRVVERCQPQPILYLQPALPLEQMAHDVDRHAHVQCPEHQRPLAPVARLLTDALRQHVLQHRQIVRIDRVVSDVHADAVLRVHVSAALDQMSHQRQIAPVHRQMERCDQRFGHTEIDVGTGIEQCVDQLQTAATHRQIQERFTVHRHVDELGTGVEQPFDERRLTLFDRPV</sequence>
<evidence type="ECO:0000313" key="2">
    <source>
        <dbReference type="Proteomes" id="UP000075884"/>
    </source>
</evidence>
<accession>A0A182NSJ5</accession>
<dbReference type="EnsemblMetazoa" id="ADIR010635-RA">
    <property type="protein sequence ID" value="ADIR010635-PA"/>
    <property type="gene ID" value="ADIR010635"/>
</dbReference>
<name>A0A182NSJ5_9DIPT</name>
<evidence type="ECO:0000313" key="1">
    <source>
        <dbReference type="EnsemblMetazoa" id="ADIR010635-PA"/>
    </source>
</evidence>
<proteinExistence type="predicted"/>
<protein>
    <submittedName>
        <fullName evidence="1">Uncharacterized protein</fullName>
    </submittedName>
</protein>
<dbReference type="VEuPathDB" id="VectorBase:ADIR010635"/>
<reference evidence="1" key="2">
    <citation type="submission" date="2020-05" db="UniProtKB">
        <authorList>
            <consortium name="EnsemblMetazoa"/>
        </authorList>
    </citation>
    <scope>IDENTIFICATION</scope>
    <source>
        <strain evidence="1">WRAIR2</strain>
    </source>
</reference>
<dbReference type="AlphaFoldDB" id="A0A182NSJ5"/>
<reference evidence="2" key="1">
    <citation type="submission" date="2013-03" db="EMBL/GenBank/DDBJ databases">
        <title>The Genome Sequence of Anopheles dirus WRAIR2.</title>
        <authorList>
            <consortium name="The Broad Institute Genomics Platform"/>
            <person name="Neafsey D.E."/>
            <person name="Walton C."/>
            <person name="Walker B."/>
            <person name="Young S.K."/>
            <person name="Zeng Q."/>
            <person name="Gargeya S."/>
            <person name="Fitzgerald M."/>
            <person name="Haas B."/>
            <person name="Abouelleil A."/>
            <person name="Allen A.W."/>
            <person name="Alvarado L."/>
            <person name="Arachchi H.M."/>
            <person name="Berlin A.M."/>
            <person name="Chapman S.B."/>
            <person name="Gainer-Dewar J."/>
            <person name="Goldberg J."/>
            <person name="Griggs A."/>
            <person name="Gujja S."/>
            <person name="Hansen M."/>
            <person name="Howarth C."/>
            <person name="Imamovic A."/>
            <person name="Ireland A."/>
            <person name="Larimer J."/>
            <person name="McCowan C."/>
            <person name="Murphy C."/>
            <person name="Pearson M."/>
            <person name="Poon T.W."/>
            <person name="Priest M."/>
            <person name="Roberts A."/>
            <person name="Saif S."/>
            <person name="Shea T."/>
            <person name="Sisk P."/>
            <person name="Sykes S."/>
            <person name="Wortman J."/>
            <person name="Nusbaum C."/>
            <person name="Birren B."/>
        </authorList>
    </citation>
    <scope>NUCLEOTIDE SEQUENCE [LARGE SCALE GENOMIC DNA]</scope>
    <source>
        <strain evidence="2">WRAIR2</strain>
    </source>
</reference>